<gene>
    <name evidence="2" type="ORF">CVT26_005804</name>
</gene>
<accession>A0A409X9N6</accession>
<evidence type="ECO:0000313" key="3">
    <source>
        <dbReference type="Proteomes" id="UP000284706"/>
    </source>
</evidence>
<keyword evidence="3" id="KW-1185">Reference proteome</keyword>
<reference evidence="2 3" key="1">
    <citation type="journal article" date="2018" name="Evol. Lett.">
        <title>Horizontal gene cluster transfer increased hallucinogenic mushroom diversity.</title>
        <authorList>
            <person name="Reynolds H.T."/>
            <person name="Vijayakumar V."/>
            <person name="Gluck-Thaler E."/>
            <person name="Korotkin H.B."/>
            <person name="Matheny P.B."/>
            <person name="Slot J.C."/>
        </authorList>
    </citation>
    <scope>NUCLEOTIDE SEQUENCE [LARGE SCALE GENOMIC DNA]</scope>
    <source>
        <strain evidence="2 3">SRW20</strain>
    </source>
</reference>
<protein>
    <submittedName>
        <fullName evidence="2">Uncharacterized protein</fullName>
    </submittedName>
</protein>
<dbReference type="InParanoid" id="A0A409X9N6"/>
<feature type="compositionally biased region" description="Basic and acidic residues" evidence="1">
    <location>
        <begin position="37"/>
        <end position="58"/>
    </location>
</feature>
<name>A0A409X9N6_9AGAR</name>
<dbReference type="Proteomes" id="UP000284706">
    <property type="component" value="Unassembled WGS sequence"/>
</dbReference>
<dbReference type="EMBL" id="NHYE01003839">
    <property type="protein sequence ID" value="PPQ87523.1"/>
    <property type="molecule type" value="Genomic_DNA"/>
</dbReference>
<sequence length="99" mass="11677">MSSVSPWSELTLHSPCAASCECRRHSDHWEKYLTRQHGSEGHWHEEGKGEGTDVEHEKRSKKVRRKDIDARYRAVNRERLRQKAAQYRTSSSGWDIRSR</sequence>
<proteinExistence type="predicted"/>
<evidence type="ECO:0000256" key="1">
    <source>
        <dbReference type="SAM" id="MobiDB-lite"/>
    </source>
</evidence>
<evidence type="ECO:0000313" key="2">
    <source>
        <dbReference type="EMBL" id="PPQ87523.1"/>
    </source>
</evidence>
<dbReference type="AlphaFoldDB" id="A0A409X9N6"/>
<organism evidence="2 3">
    <name type="scientific">Gymnopilus dilepis</name>
    <dbReference type="NCBI Taxonomy" id="231916"/>
    <lineage>
        <taxon>Eukaryota</taxon>
        <taxon>Fungi</taxon>
        <taxon>Dikarya</taxon>
        <taxon>Basidiomycota</taxon>
        <taxon>Agaricomycotina</taxon>
        <taxon>Agaricomycetes</taxon>
        <taxon>Agaricomycetidae</taxon>
        <taxon>Agaricales</taxon>
        <taxon>Agaricineae</taxon>
        <taxon>Hymenogastraceae</taxon>
        <taxon>Gymnopilus</taxon>
    </lineage>
</organism>
<feature type="region of interest" description="Disordered" evidence="1">
    <location>
        <begin position="37"/>
        <end position="67"/>
    </location>
</feature>
<comment type="caution">
    <text evidence="2">The sequence shown here is derived from an EMBL/GenBank/DDBJ whole genome shotgun (WGS) entry which is preliminary data.</text>
</comment>